<accession>A0A8C3IJU8</accession>
<dbReference type="RefSeq" id="XP_023956018.1">
    <property type="nucleotide sequence ID" value="XM_024100250.3"/>
</dbReference>
<dbReference type="Ensembl" id="ENSCPBT00000039889.1">
    <property type="protein sequence ID" value="ENSCPBP00000033996.1"/>
    <property type="gene ID" value="ENSCPBG00000023754.1"/>
</dbReference>
<evidence type="ECO:0000256" key="1">
    <source>
        <dbReference type="ARBA" id="ARBA00004448"/>
    </source>
</evidence>
<dbReference type="RefSeq" id="XP_065409113.1">
    <property type="nucleotide sequence ID" value="XM_065553041.1"/>
</dbReference>
<dbReference type="Ensembl" id="ENSCPBT00000039891.1">
    <property type="protein sequence ID" value="ENSCPBP00000033998.1"/>
    <property type="gene ID" value="ENSCPBG00000023754.1"/>
</dbReference>
<dbReference type="GO" id="GO:0005743">
    <property type="term" value="C:mitochondrial inner membrane"/>
    <property type="evidence" value="ECO:0007669"/>
    <property type="project" value="UniProtKB-SubCell"/>
</dbReference>
<evidence type="ECO:0000313" key="14">
    <source>
        <dbReference type="Proteomes" id="UP000694380"/>
    </source>
</evidence>
<dbReference type="PROSITE" id="PS50920">
    <property type="entry name" value="SOLCAR"/>
    <property type="match status" value="3"/>
</dbReference>
<dbReference type="InterPro" id="IPR050567">
    <property type="entry name" value="Mitochondrial_Carrier"/>
</dbReference>
<gene>
    <name evidence="13" type="primary">SLC25A45</name>
</gene>
<evidence type="ECO:0000256" key="4">
    <source>
        <dbReference type="ARBA" id="ARBA00022692"/>
    </source>
</evidence>
<dbReference type="AlphaFoldDB" id="A0A8C3IJU8"/>
<keyword evidence="14" id="KW-1185">Reference proteome</keyword>
<dbReference type="PANTHER" id="PTHR45624:SF6">
    <property type="entry name" value="SOLUTE CARRIER FAMILY 25 MEMBER 45"/>
    <property type="match status" value="1"/>
</dbReference>
<comment type="similarity">
    <text evidence="2 11">Belongs to the mitochondrial carrier (TC 2.A.29) family.</text>
</comment>
<dbReference type="GO" id="GO:0022857">
    <property type="term" value="F:transmembrane transporter activity"/>
    <property type="evidence" value="ECO:0007669"/>
    <property type="project" value="TreeGrafter"/>
</dbReference>
<keyword evidence="5" id="KW-0677">Repeat</keyword>
<dbReference type="Pfam" id="PF00153">
    <property type="entry name" value="Mito_carr"/>
    <property type="match status" value="3"/>
</dbReference>
<dbReference type="OrthoDB" id="193856at2759"/>
<comment type="subcellular location">
    <subcellularLocation>
        <location evidence="1">Mitochondrion inner membrane</location>
        <topology evidence="1">Multi-pass membrane protein</topology>
    </subcellularLocation>
</comment>
<evidence type="ECO:0000256" key="6">
    <source>
        <dbReference type="ARBA" id="ARBA00022792"/>
    </source>
</evidence>
<evidence type="ECO:0000256" key="7">
    <source>
        <dbReference type="ARBA" id="ARBA00022989"/>
    </source>
</evidence>
<feature type="transmembrane region" description="Helical" evidence="12">
    <location>
        <begin position="98"/>
        <end position="120"/>
    </location>
</feature>
<dbReference type="Gene3D" id="1.50.40.10">
    <property type="entry name" value="Mitochondrial carrier domain"/>
    <property type="match status" value="1"/>
</dbReference>
<evidence type="ECO:0000313" key="13">
    <source>
        <dbReference type="Ensembl" id="ENSCPBP00000033996.1"/>
    </source>
</evidence>
<reference evidence="13" key="1">
    <citation type="submission" date="2025-05" db="UniProtKB">
        <authorList>
            <consortium name="Ensembl"/>
        </authorList>
    </citation>
    <scope>IDENTIFICATION</scope>
</reference>
<dbReference type="CTD" id="283130"/>
<dbReference type="PRINTS" id="PR00926">
    <property type="entry name" value="MITOCARRIER"/>
</dbReference>
<feature type="transmembrane region" description="Helical" evidence="12">
    <location>
        <begin position="55"/>
        <end position="78"/>
    </location>
</feature>
<dbReference type="KEGG" id="cpic:101944147"/>
<dbReference type="GeneID" id="101944147"/>
<evidence type="ECO:0000256" key="10">
    <source>
        <dbReference type="PROSITE-ProRule" id="PRU00282"/>
    </source>
</evidence>
<keyword evidence="6" id="KW-0999">Mitochondrion inner membrane</keyword>
<dbReference type="GeneTree" id="ENSGT00940000161002"/>
<sequence length="291" mass="31568">MPVEEFVAGWISGAVGLALGYPVDTVKVRLQTQSGYRGILDCMIKTYRNETVLGFFKGMSFPLLSVALVNSVLFGAYSNTLLYLSATHHHDRRAKPPSYVHVLTAGSFSGLMQAVVLAPIDLIKVRLQNQLHSYGLRSPAGASGTQYRGPVHCAASIFRKEGVMGLFRGTWALVLRDTPTMAIYFLTYTSLCQAMTVQGQEPGPMTVLVAGGCAGTASWILATPMDVIKARLQMDGVKGVSYHGVLDCIRISVRNEGPQVFLKGLALNCIRAFPVNAVTFLSYETILKLIC</sequence>
<organism evidence="13 14">
    <name type="scientific">Chrysemys picta bellii</name>
    <name type="common">Western painted turtle</name>
    <name type="synonym">Emys bellii</name>
    <dbReference type="NCBI Taxonomy" id="8478"/>
    <lineage>
        <taxon>Eukaryota</taxon>
        <taxon>Metazoa</taxon>
        <taxon>Chordata</taxon>
        <taxon>Craniata</taxon>
        <taxon>Vertebrata</taxon>
        <taxon>Euteleostomi</taxon>
        <taxon>Archelosauria</taxon>
        <taxon>Testudinata</taxon>
        <taxon>Testudines</taxon>
        <taxon>Cryptodira</taxon>
        <taxon>Durocryptodira</taxon>
        <taxon>Testudinoidea</taxon>
        <taxon>Emydidae</taxon>
        <taxon>Chrysemys</taxon>
    </lineage>
</organism>
<keyword evidence="7 12" id="KW-1133">Transmembrane helix</keyword>
<proteinExistence type="inferred from homology"/>
<evidence type="ECO:0000256" key="9">
    <source>
        <dbReference type="ARBA" id="ARBA00023136"/>
    </source>
</evidence>
<evidence type="ECO:0000256" key="2">
    <source>
        <dbReference type="ARBA" id="ARBA00006375"/>
    </source>
</evidence>
<keyword evidence="9 10" id="KW-0472">Membrane</keyword>
<feature type="repeat" description="Solcar" evidence="10">
    <location>
        <begin position="4"/>
        <end position="83"/>
    </location>
</feature>
<dbReference type="InterPro" id="IPR023395">
    <property type="entry name" value="MCP_dom_sf"/>
</dbReference>
<feature type="repeat" description="Solcar" evidence="10">
    <location>
        <begin position="202"/>
        <end position="289"/>
    </location>
</feature>
<keyword evidence="3 11" id="KW-0813">Transport</keyword>
<keyword evidence="8" id="KW-0496">Mitochondrion</keyword>
<dbReference type="PANTHER" id="PTHR45624">
    <property type="entry name" value="MITOCHONDRIAL BASIC AMINO ACIDS TRANSPORTER-RELATED"/>
    <property type="match status" value="1"/>
</dbReference>
<dbReference type="FunFam" id="1.50.40.10:FF:000049">
    <property type="entry name" value="Solute carrier family 25 member 45"/>
    <property type="match status" value="1"/>
</dbReference>
<dbReference type="InterPro" id="IPR002067">
    <property type="entry name" value="MCP"/>
</dbReference>
<feature type="repeat" description="Solcar" evidence="10">
    <location>
        <begin position="97"/>
        <end position="194"/>
    </location>
</feature>
<evidence type="ECO:0000256" key="3">
    <source>
        <dbReference type="ARBA" id="ARBA00022448"/>
    </source>
</evidence>
<dbReference type="InterPro" id="IPR018108">
    <property type="entry name" value="MCP_transmembrane"/>
</dbReference>
<evidence type="ECO:0000256" key="5">
    <source>
        <dbReference type="ARBA" id="ARBA00022737"/>
    </source>
</evidence>
<evidence type="ECO:0000256" key="12">
    <source>
        <dbReference type="SAM" id="Phobius"/>
    </source>
</evidence>
<keyword evidence="4 10" id="KW-0812">Transmembrane</keyword>
<dbReference type="RefSeq" id="XP_065409114.1">
    <property type="nucleotide sequence ID" value="XM_065553042.1"/>
</dbReference>
<dbReference type="Proteomes" id="UP000694380">
    <property type="component" value="Unplaced"/>
</dbReference>
<protein>
    <submittedName>
        <fullName evidence="13">Solute carrier family 25 member 45</fullName>
    </submittedName>
</protein>
<evidence type="ECO:0000256" key="8">
    <source>
        <dbReference type="ARBA" id="ARBA00023128"/>
    </source>
</evidence>
<dbReference type="SUPFAM" id="SSF103506">
    <property type="entry name" value="Mitochondrial carrier"/>
    <property type="match status" value="1"/>
</dbReference>
<dbReference type="OMA" id="WVTATPF"/>
<dbReference type="Ensembl" id="ENSCPBT00000039890.1">
    <property type="protein sequence ID" value="ENSCPBP00000033997.1"/>
    <property type="gene ID" value="ENSCPBG00000023754.1"/>
</dbReference>
<name>A0A8C3IJU8_CHRPI</name>
<evidence type="ECO:0000256" key="11">
    <source>
        <dbReference type="RuleBase" id="RU000488"/>
    </source>
</evidence>